<reference evidence="1 2" key="1">
    <citation type="submission" date="2024-04" db="EMBL/GenBank/DDBJ databases">
        <title>Tritrichomonas musculus Genome.</title>
        <authorList>
            <person name="Alves-Ferreira E."/>
            <person name="Grigg M."/>
            <person name="Lorenzi H."/>
            <person name="Galac M."/>
        </authorList>
    </citation>
    <scope>NUCLEOTIDE SEQUENCE [LARGE SCALE GENOMIC DNA]</scope>
    <source>
        <strain evidence="1 2">EAF2021</strain>
    </source>
</reference>
<protein>
    <submittedName>
        <fullName evidence="1">Uncharacterized protein</fullName>
    </submittedName>
</protein>
<evidence type="ECO:0000313" key="1">
    <source>
        <dbReference type="EMBL" id="KAK8842789.1"/>
    </source>
</evidence>
<evidence type="ECO:0000313" key="2">
    <source>
        <dbReference type="Proteomes" id="UP001470230"/>
    </source>
</evidence>
<accession>A0ABR2H9B2</accession>
<dbReference type="EMBL" id="JAPFFF010000037">
    <property type="protein sequence ID" value="KAK8842789.1"/>
    <property type="molecule type" value="Genomic_DNA"/>
</dbReference>
<name>A0ABR2H9B2_9EUKA</name>
<proteinExistence type="predicted"/>
<organism evidence="1 2">
    <name type="scientific">Tritrichomonas musculus</name>
    <dbReference type="NCBI Taxonomy" id="1915356"/>
    <lineage>
        <taxon>Eukaryota</taxon>
        <taxon>Metamonada</taxon>
        <taxon>Parabasalia</taxon>
        <taxon>Tritrichomonadida</taxon>
        <taxon>Tritrichomonadidae</taxon>
        <taxon>Tritrichomonas</taxon>
    </lineage>
</organism>
<comment type="caution">
    <text evidence="1">The sequence shown here is derived from an EMBL/GenBank/DDBJ whole genome shotgun (WGS) entry which is preliminary data.</text>
</comment>
<keyword evidence="2" id="KW-1185">Reference proteome</keyword>
<dbReference type="Proteomes" id="UP001470230">
    <property type="component" value="Unassembled WGS sequence"/>
</dbReference>
<gene>
    <name evidence="1" type="ORF">M9Y10_025654</name>
</gene>
<sequence>MFQCDVRQKILCHHNAEDHPSNIIVYFIECIELANKTESPIENLKSIGLIFYSEFFVINLKLLSPIIIIPSSYLKKLLAYHQCNLIQDLKSFSQIKEELDNKKWSFYTYGITNDSKKLLNILSKYQIFNDHIYPYKENQKKNHNPNNEFRTCFTTLSLPNVLPVTNNTLSYFNNDKSKVFISNDSIHYIGSNTSLNLDPIQLNTNSFWPFAKPKSISLND</sequence>